<dbReference type="EMBL" id="JBCGBO010000002">
    <property type="protein sequence ID" value="KAK9222477.1"/>
    <property type="molecule type" value="Genomic_DNA"/>
</dbReference>
<comment type="caution">
    <text evidence="1">The sequence shown here is derived from an EMBL/GenBank/DDBJ whole genome shotgun (WGS) entry which is preliminary data.</text>
</comment>
<protein>
    <submittedName>
        <fullName evidence="1">Uncharacterized protein</fullName>
    </submittedName>
</protein>
<accession>A0AAP0QXI6</accession>
<gene>
    <name evidence="1" type="ORF">WN944_010913</name>
</gene>
<evidence type="ECO:0000313" key="2">
    <source>
        <dbReference type="Proteomes" id="UP001428341"/>
    </source>
</evidence>
<dbReference type="Proteomes" id="UP001428341">
    <property type="component" value="Unassembled WGS sequence"/>
</dbReference>
<sequence length="84" mass="9034">MFNAIVKDTATVLEGPACASIVAPRQTSDNIQGPSASKNLVKRKRMEGSSDAAWVGVKGKKIITAAGIDPREDYEEMSIKLKRS</sequence>
<proteinExistence type="predicted"/>
<name>A0AAP0QXI6_9ROSI</name>
<keyword evidence="2" id="KW-1185">Reference proteome</keyword>
<dbReference type="AlphaFoldDB" id="A0AAP0QXI6"/>
<reference evidence="1 2" key="1">
    <citation type="submission" date="2024-05" db="EMBL/GenBank/DDBJ databases">
        <title>Haplotype-resolved chromosome-level genome assembly of Huyou (Citrus changshanensis).</title>
        <authorList>
            <person name="Miao C."/>
            <person name="Chen W."/>
            <person name="Wu Y."/>
            <person name="Wang L."/>
            <person name="Zhao S."/>
            <person name="Grierson D."/>
            <person name="Xu C."/>
            <person name="Chen K."/>
        </authorList>
    </citation>
    <scope>NUCLEOTIDE SEQUENCE [LARGE SCALE GENOMIC DNA]</scope>
    <source>
        <strain evidence="1">01-14</strain>
        <tissue evidence="1">Leaf</tissue>
    </source>
</reference>
<organism evidence="1 2">
    <name type="scientific">Citrus x changshan-huyou</name>
    <dbReference type="NCBI Taxonomy" id="2935761"/>
    <lineage>
        <taxon>Eukaryota</taxon>
        <taxon>Viridiplantae</taxon>
        <taxon>Streptophyta</taxon>
        <taxon>Embryophyta</taxon>
        <taxon>Tracheophyta</taxon>
        <taxon>Spermatophyta</taxon>
        <taxon>Magnoliopsida</taxon>
        <taxon>eudicotyledons</taxon>
        <taxon>Gunneridae</taxon>
        <taxon>Pentapetalae</taxon>
        <taxon>rosids</taxon>
        <taxon>malvids</taxon>
        <taxon>Sapindales</taxon>
        <taxon>Rutaceae</taxon>
        <taxon>Aurantioideae</taxon>
        <taxon>Citrus</taxon>
    </lineage>
</organism>
<evidence type="ECO:0000313" key="1">
    <source>
        <dbReference type="EMBL" id="KAK9222477.1"/>
    </source>
</evidence>